<evidence type="ECO:0000313" key="2">
    <source>
        <dbReference type="Proteomes" id="UP000887458"/>
    </source>
</evidence>
<accession>A0ABQ8JRQ6</accession>
<keyword evidence="2" id="KW-1185">Reference proteome</keyword>
<dbReference type="Proteomes" id="UP000887458">
    <property type="component" value="Unassembled WGS sequence"/>
</dbReference>
<organism evidence="1 2">
    <name type="scientific">Dermatophagoides pteronyssinus</name>
    <name type="common">European house dust mite</name>
    <dbReference type="NCBI Taxonomy" id="6956"/>
    <lineage>
        <taxon>Eukaryota</taxon>
        <taxon>Metazoa</taxon>
        <taxon>Ecdysozoa</taxon>
        <taxon>Arthropoda</taxon>
        <taxon>Chelicerata</taxon>
        <taxon>Arachnida</taxon>
        <taxon>Acari</taxon>
        <taxon>Acariformes</taxon>
        <taxon>Sarcoptiformes</taxon>
        <taxon>Astigmata</taxon>
        <taxon>Psoroptidia</taxon>
        <taxon>Analgoidea</taxon>
        <taxon>Pyroglyphidae</taxon>
        <taxon>Dermatophagoidinae</taxon>
        <taxon>Dermatophagoides</taxon>
    </lineage>
</organism>
<dbReference type="EMBL" id="NJHN03000019">
    <property type="protein sequence ID" value="KAH9425264.1"/>
    <property type="molecule type" value="Genomic_DNA"/>
</dbReference>
<evidence type="ECO:0000313" key="1">
    <source>
        <dbReference type="EMBL" id="KAH9425264.1"/>
    </source>
</evidence>
<reference evidence="1 2" key="1">
    <citation type="journal article" date="2018" name="J. Allergy Clin. Immunol.">
        <title>High-quality assembly of Dermatophagoides pteronyssinus genome and transcriptome reveals a wide range of novel allergens.</title>
        <authorList>
            <person name="Liu X.Y."/>
            <person name="Yang K.Y."/>
            <person name="Wang M.Q."/>
            <person name="Kwok J.S."/>
            <person name="Zeng X."/>
            <person name="Yang Z."/>
            <person name="Xiao X.J."/>
            <person name="Lau C.P."/>
            <person name="Li Y."/>
            <person name="Huang Z.M."/>
            <person name="Ba J.G."/>
            <person name="Yim A.K."/>
            <person name="Ouyang C.Y."/>
            <person name="Ngai S.M."/>
            <person name="Chan T.F."/>
            <person name="Leung E.L."/>
            <person name="Liu L."/>
            <person name="Liu Z.G."/>
            <person name="Tsui S.K."/>
        </authorList>
    </citation>
    <scope>NUCLEOTIDE SEQUENCE [LARGE SCALE GENOMIC DNA]</scope>
    <source>
        <strain evidence="1">Derp</strain>
    </source>
</reference>
<proteinExistence type="predicted"/>
<name>A0ABQ8JRQ6_DERPT</name>
<gene>
    <name evidence="1" type="ORF">DERP_013456</name>
</gene>
<reference evidence="1 2" key="2">
    <citation type="journal article" date="2022" name="Mol. Biol. Evol.">
        <title>Comparative Genomics Reveals Insights into the Divergent Evolution of Astigmatic Mites and Household Pest Adaptations.</title>
        <authorList>
            <person name="Xiong Q."/>
            <person name="Wan A.T."/>
            <person name="Liu X."/>
            <person name="Fung C.S."/>
            <person name="Xiao X."/>
            <person name="Malainual N."/>
            <person name="Hou J."/>
            <person name="Wang L."/>
            <person name="Wang M."/>
            <person name="Yang K.Y."/>
            <person name="Cui Y."/>
            <person name="Leung E.L."/>
            <person name="Nong W."/>
            <person name="Shin S.K."/>
            <person name="Au S.W."/>
            <person name="Jeong K.Y."/>
            <person name="Chew F.T."/>
            <person name="Hui J.H."/>
            <person name="Leung T.F."/>
            <person name="Tungtrongchitr A."/>
            <person name="Zhong N."/>
            <person name="Liu Z."/>
            <person name="Tsui S.K."/>
        </authorList>
    </citation>
    <scope>NUCLEOTIDE SEQUENCE [LARGE SCALE GENOMIC DNA]</scope>
    <source>
        <strain evidence="1">Derp</strain>
    </source>
</reference>
<comment type="caution">
    <text evidence="1">The sequence shown here is derived from an EMBL/GenBank/DDBJ whole genome shotgun (WGS) entry which is preliminary data.</text>
</comment>
<sequence length="60" mass="7186">MTDPLMEQSLMAPKALHPPYHITFALCNVKIIRKRYSYLRENNNNNNKLFISFFFSNKKH</sequence>
<protein>
    <submittedName>
        <fullName evidence="1">Uncharacterized protein</fullName>
    </submittedName>
</protein>